<proteinExistence type="predicted"/>
<dbReference type="AlphaFoldDB" id="A0A0A8B2S3"/>
<accession>A0A0A8B2S3</accession>
<dbReference type="EMBL" id="CP009302">
    <property type="protein sequence ID" value="AJC11710.1"/>
    <property type="molecule type" value="Genomic_DNA"/>
</dbReference>
<evidence type="ECO:0000313" key="2">
    <source>
        <dbReference type="Proteomes" id="UP000031121"/>
    </source>
</evidence>
<reference evidence="1 2" key="2">
    <citation type="journal article" date="2015" name="Genome Announc.">
        <title>Complete Genome Sequence of Coriobacteriaceae Strain 68-1-3, a Novel Mucus-Degrading Isolate from the Swine Intestinal Tract.</title>
        <authorList>
            <person name="Looft T."/>
            <person name="Bayles D.O."/>
            <person name="Alt D.P."/>
            <person name="Stanton T.B."/>
        </authorList>
    </citation>
    <scope>NUCLEOTIDE SEQUENCE [LARGE SCALE GENOMIC DNA]</scope>
    <source>
        <strain evidence="1 2">68-1-3</strain>
    </source>
</reference>
<keyword evidence="2" id="KW-1185">Reference proteome</keyword>
<dbReference type="Proteomes" id="UP000031121">
    <property type="component" value="Chromosome"/>
</dbReference>
<protein>
    <submittedName>
        <fullName evidence="1">Uncharacterized protein</fullName>
    </submittedName>
</protein>
<dbReference type="OrthoDB" id="9997910at2"/>
<dbReference type="RefSeq" id="WP_039688472.1">
    <property type="nucleotide sequence ID" value="NZ_CP009302.1"/>
</dbReference>
<sequence length="71" mass="7541">MGRIDPEAAIVAAVSAVLAAASIVAIAAVEFAHRPEPGTPVVVEREDGDGRTALVLDYEGEHYVIDIREDR</sequence>
<evidence type="ECO:0000313" key="1">
    <source>
        <dbReference type="EMBL" id="AJC11710.1"/>
    </source>
</evidence>
<organism evidence="1 2">
    <name type="scientific">Berryella intestinalis</name>
    <dbReference type="NCBI Taxonomy" id="1531429"/>
    <lineage>
        <taxon>Bacteria</taxon>
        <taxon>Bacillati</taxon>
        <taxon>Actinomycetota</taxon>
        <taxon>Coriobacteriia</taxon>
        <taxon>Eggerthellales</taxon>
        <taxon>Eggerthellaceae</taxon>
        <taxon>Berryella</taxon>
    </lineage>
</organism>
<reference evidence="2" key="1">
    <citation type="submission" date="2014-08" db="EMBL/GenBank/DDBJ databases">
        <title>Coriobacteriaceae sp. complete genome.</title>
        <authorList>
            <person name="Looft T."/>
            <person name="Bayles D.O."/>
            <person name="Stanton T.B."/>
        </authorList>
    </citation>
    <scope>NUCLEOTIDE SEQUENCE [LARGE SCALE GENOMIC DNA]</scope>
    <source>
        <strain evidence="2">68-1-3</strain>
    </source>
</reference>
<dbReference type="KEGG" id="cbac:JI75_02505"/>
<dbReference type="HOGENOM" id="CLU_2733135_0_0_11"/>
<gene>
    <name evidence="1" type="ORF">JI75_02505</name>
</gene>
<name>A0A0A8B2S3_9ACTN</name>